<feature type="domain" description="DUF2231" evidence="2">
    <location>
        <begin position="36"/>
        <end position="150"/>
    </location>
</feature>
<name>A0A370HIZ3_9HYPH</name>
<gene>
    <name evidence="3" type="ORF">DES45_10510</name>
</gene>
<evidence type="ECO:0000313" key="3">
    <source>
        <dbReference type="EMBL" id="RDI58489.1"/>
    </source>
</evidence>
<sequence>MRHADPTVPTPASREFPVRDATSGGPLAAAWQTVASFPAVCFILALLNDIAYWRTANLQWQNFAEWLLFAGLVVGGVVLVVEVVGLLFRRRLRPQGFGWLHALGLLVVLGLGFVNSLVHARDGWTAVVPQGLALSVAMVIVMMITGWLGHASGRRRTEKVLSHG</sequence>
<feature type="transmembrane region" description="Helical" evidence="1">
    <location>
        <begin position="100"/>
        <end position="118"/>
    </location>
</feature>
<dbReference type="OrthoDB" id="2873672at2"/>
<proteinExistence type="predicted"/>
<evidence type="ECO:0000256" key="1">
    <source>
        <dbReference type="SAM" id="Phobius"/>
    </source>
</evidence>
<dbReference type="Pfam" id="PF09990">
    <property type="entry name" value="DUF2231"/>
    <property type="match status" value="1"/>
</dbReference>
<protein>
    <submittedName>
        <fullName evidence="3">Putative membrane protein</fullName>
    </submittedName>
</protein>
<feature type="transmembrane region" description="Helical" evidence="1">
    <location>
        <begin position="130"/>
        <end position="149"/>
    </location>
</feature>
<feature type="transmembrane region" description="Helical" evidence="1">
    <location>
        <begin position="27"/>
        <end position="47"/>
    </location>
</feature>
<dbReference type="AlphaFoldDB" id="A0A370HIZ3"/>
<evidence type="ECO:0000313" key="4">
    <source>
        <dbReference type="Proteomes" id="UP000254925"/>
    </source>
</evidence>
<dbReference type="RefSeq" id="WP_114770520.1">
    <property type="nucleotide sequence ID" value="NZ_QQBB01000005.1"/>
</dbReference>
<dbReference type="Proteomes" id="UP000254925">
    <property type="component" value="Unassembled WGS sequence"/>
</dbReference>
<comment type="caution">
    <text evidence="3">The sequence shown here is derived from an EMBL/GenBank/DDBJ whole genome shotgun (WGS) entry which is preliminary data.</text>
</comment>
<keyword evidence="1" id="KW-0472">Membrane</keyword>
<accession>A0A370HIZ3</accession>
<organism evidence="3 4">
    <name type="scientific">Microvirga subterranea</name>
    <dbReference type="NCBI Taxonomy" id="186651"/>
    <lineage>
        <taxon>Bacteria</taxon>
        <taxon>Pseudomonadati</taxon>
        <taxon>Pseudomonadota</taxon>
        <taxon>Alphaproteobacteria</taxon>
        <taxon>Hyphomicrobiales</taxon>
        <taxon>Methylobacteriaceae</taxon>
        <taxon>Microvirga</taxon>
    </lineage>
</organism>
<keyword evidence="1" id="KW-1133">Transmembrane helix</keyword>
<reference evidence="3 4" key="1">
    <citation type="submission" date="2018-07" db="EMBL/GenBank/DDBJ databases">
        <title>Genomic Encyclopedia of Type Strains, Phase IV (KMG-IV): sequencing the most valuable type-strain genomes for metagenomic binning, comparative biology and taxonomic classification.</title>
        <authorList>
            <person name="Goeker M."/>
        </authorList>
    </citation>
    <scope>NUCLEOTIDE SEQUENCE [LARGE SCALE GENOMIC DNA]</scope>
    <source>
        <strain evidence="3 4">DSM 14364</strain>
    </source>
</reference>
<dbReference type="InterPro" id="IPR019251">
    <property type="entry name" value="DUF2231_TM"/>
</dbReference>
<feature type="transmembrane region" description="Helical" evidence="1">
    <location>
        <begin position="67"/>
        <end position="88"/>
    </location>
</feature>
<evidence type="ECO:0000259" key="2">
    <source>
        <dbReference type="Pfam" id="PF09990"/>
    </source>
</evidence>
<keyword evidence="4" id="KW-1185">Reference proteome</keyword>
<keyword evidence="1" id="KW-0812">Transmembrane</keyword>
<dbReference type="EMBL" id="QQBB01000005">
    <property type="protein sequence ID" value="RDI58489.1"/>
    <property type="molecule type" value="Genomic_DNA"/>
</dbReference>